<dbReference type="Pfam" id="PF14559">
    <property type="entry name" value="TPR_19"/>
    <property type="match status" value="1"/>
</dbReference>
<evidence type="ECO:0000256" key="1">
    <source>
        <dbReference type="PROSITE-ProRule" id="PRU00339"/>
    </source>
</evidence>
<dbReference type="PROSITE" id="PS50005">
    <property type="entry name" value="TPR"/>
    <property type="match status" value="1"/>
</dbReference>
<dbReference type="SUPFAM" id="SSF48452">
    <property type="entry name" value="TPR-like"/>
    <property type="match status" value="3"/>
</dbReference>
<dbReference type="InterPro" id="IPR011990">
    <property type="entry name" value="TPR-like_helical_dom_sf"/>
</dbReference>
<dbReference type="InterPro" id="IPR039340">
    <property type="entry name" value="Tfc4/TFIIIC-102/Sfc4"/>
</dbReference>
<feature type="compositionally biased region" description="Basic and acidic residues" evidence="2">
    <location>
        <begin position="1069"/>
        <end position="1079"/>
    </location>
</feature>
<feature type="compositionally biased region" description="Acidic residues" evidence="2">
    <location>
        <begin position="52"/>
        <end position="72"/>
    </location>
</feature>
<feature type="region of interest" description="Disordered" evidence="2">
    <location>
        <begin position="1"/>
        <end position="149"/>
    </location>
</feature>
<feature type="region of interest" description="Disordered" evidence="2">
    <location>
        <begin position="664"/>
        <end position="708"/>
    </location>
</feature>
<gene>
    <name evidence="3" type="ORF">SRS1_11684</name>
</gene>
<evidence type="ECO:0000256" key="2">
    <source>
        <dbReference type="SAM" id="MobiDB-lite"/>
    </source>
</evidence>
<feature type="compositionally biased region" description="Acidic residues" evidence="2">
    <location>
        <begin position="117"/>
        <end position="129"/>
    </location>
</feature>
<organism evidence="3 4">
    <name type="scientific">Sporisorium reilianum f. sp. reilianum</name>
    <dbReference type="NCBI Taxonomy" id="72559"/>
    <lineage>
        <taxon>Eukaryota</taxon>
        <taxon>Fungi</taxon>
        <taxon>Dikarya</taxon>
        <taxon>Basidiomycota</taxon>
        <taxon>Ustilaginomycotina</taxon>
        <taxon>Ustilaginomycetes</taxon>
        <taxon>Ustilaginales</taxon>
        <taxon>Ustilaginaceae</taxon>
        <taxon>Sporisorium</taxon>
    </lineage>
</organism>
<reference evidence="3 4" key="1">
    <citation type="submission" date="2017-02" db="EMBL/GenBank/DDBJ databases">
        <authorList>
            <person name="Peterson S.W."/>
        </authorList>
    </citation>
    <scope>NUCLEOTIDE SEQUENCE [LARGE SCALE GENOMIC DNA]</scope>
    <source>
        <strain evidence="3 4">SRS1_H2-8</strain>
    </source>
</reference>
<evidence type="ECO:0000313" key="3">
    <source>
        <dbReference type="EMBL" id="SJX60370.1"/>
    </source>
</evidence>
<dbReference type="GO" id="GO:0006383">
    <property type="term" value="P:transcription by RNA polymerase III"/>
    <property type="evidence" value="ECO:0007669"/>
    <property type="project" value="InterPro"/>
</dbReference>
<feature type="repeat" description="TPR" evidence="1">
    <location>
        <begin position="593"/>
        <end position="626"/>
    </location>
</feature>
<sequence>MDAEAGPSRTPARRSARNAAPPSFDWSRLAGIDADGDNEEAEFGALAFGAYDDYDDESDLSQPEWDEEDDSDAGLATPSKGVPKKPPKKTPTTARIAKGGRSKTKAGSSRVPAAASDDSDDDDENDESAGSEAEHMMDVDGLDPRLFGEGLSSRLQQQHGAGDNDAEAEAEADFEPESFQRLVSSLQDTSREAGALRQRWDTSIEAENAEFENELRAAAGFKQKRRARRKLHEQPLSPEVQALLAEANLAYVENRLYDAIPKLEEVIRIEPNVMAAWNTLGLIYAEVGEEEKSIQCRIIGAHLQSGASGEWKSLAYRSIAQMLYRQAIYCFQQAIKINKTDIDSIWDRALLLRDLGDYKAAINGMLDILKLQQFDASVVRELVPMLVTTRDYDRGIELLERWRKTSMEAFPNPGLDGHLDPALMEATEEAGETTTPAVNKFQISELVTLADLLLLVRKPLETVTLLRQTARWLDGRAGQDFWDAVNDDREFDGDIDPQVRKERDHEGYGRQVETAEPHMLDPEVRLRLGKARMMLGDVAEAKQHFDILTDGDPGDIPQIFAEVGDCYYEHKLWAEALDVLTDLATTEYATDDVSLYAKLAACNHALGELEEAARLYEPVVEASPDVLEWQMRLAEVYEGLGEKEKSLEVLQQVMQILQNQREAEARAGAGADPSTASQAGTTNDGSLSFFDEMGTTTPAKAAPSAKRARMNYNRQQRLKLEVQREQETQLSWRRLELLDPHIFIDGFWRYDVAVNKEGEESFGEFYNPPESVEAREKRYRQTAQWLEEAGGLIDAFRLNPRLNGHHLKKRRPGGARSSIGKQRRAASSSMPSTLASLLNQAGGGRNAISTQARNLLHRLQDQLVEEDATSEQADGSEAGDPDASRVRSEPGPKQLDMARFRGLPIEHWIALFAKYCFLLVKSGEPMSVVNSLLQSLQTSAVVWGMFERMLVVQLSWLSCAMYAKDWPTMWSAVRWLAQEMQFHNLPLKLGASIANATGFHSLGRMISNNDIKFYQRRMRQAEAVARGAPCRFSTRDRRWQVPTAVSTSLAKNEPEGWDQKAAGGSSRNLAEEARRRAAEDGEEDESGAAIIASDSDDGAGGSDSDDAETRADSPAATRHGSTSAITADIKGDRPDALLAIRLARPTKPSPLAEMFYGYMLLYSGGYQTSSAFFGRAYAVQPTDPLLSLVTAVAFFSRATNRQTDNRHHMILTATSFLQKYLQFRGADGGGKHWAEMEFNRGRAMHHVGLVHLAEGHYRKVLEAEEVKGKGWDMKREAAWNLALIYTTSGSAALAQGLYDRYLRV</sequence>
<dbReference type="Gene3D" id="1.25.40.10">
    <property type="entry name" value="Tetratricopeptide repeat domain"/>
    <property type="match status" value="4"/>
</dbReference>
<name>A0A2N8U6N9_9BASI</name>
<proteinExistence type="predicted"/>
<accession>A0A2N8U6N9</accession>
<feature type="region of interest" description="Disordered" evidence="2">
    <location>
        <begin position="866"/>
        <end position="892"/>
    </location>
</feature>
<dbReference type="PANTHER" id="PTHR23082">
    <property type="entry name" value="TRANSCRIPTION INITIATION FACTOR IIIC TFIIIC , POLYPEPTIDE 3-RELATED"/>
    <property type="match status" value="1"/>
</dbReference>
<feature type="region of interest" description="Disordered" evidence="2">
    <location>
        <begin position="804"/>
        <end position="832"/>
    </location>
</feature>
<feature type="compositionally biased region" description="Polar residues" evidence="2">
    <location>
        <begin position="674"/>
        <end position="686"/>
    </location>
</feature>
<protein>
    <submittedName>
        <fullName evidence="3">Related to transcription factor TFIIIC subunit</fullName>
    </submittedName>
</protein>
<dbReference type="InterPro" id="IPR019734">
    <property type="entry name" value="TPR_rpt"/>
</dbReference>
<dbReference type="SMART" id="SM00028">
    <property type="entry name" value="TPR"/>
    <property type="match status" value="7"/>
</dbReference>
<keyword evidence="1" id="KW-0802">TPR repeat</keyword>
<feature type="compositionally biased region" description="Low complexity" evidence="2">
    <location>
        <begin position="696"/>
        <end position="705"/>
    </location>
</feature>
<feature type="compositionally biased region" description="Basic residues" evidence="2">
    <location>
        <begin position="804"/>
        <end position="813"/>
    </location>
</feature>
<evidence type="ECO:0000313" key="4">
    <source>
        <dbReference type="Proteomes" id="UP000239563"/>
    </source>
</evidence>
<feature type="region of interest" description="Disordered" evidence="2">
    <location>
        <begin position="1044"/>
        <end position="1128"/>
    </location>
</feature>
<dbReference type="PANTHER" id="PTHR23082:SF0">
    <property type="entry name" value="GENERAL TRANSCRIPTION FACTOR 3C POLYPEPTIDE 3"/>
    <property type="match status" value="1"/>
</dbReference>
<dbReference type="Proteomes" id="UP000239563">
    <property type="component" value="Chromosome I"/>
</dbReference>
<dbReference type="EMBL" id="LT795054">
    <property type="protein sequence ID" value="SJX60370.1"/>
    <property type="molecule type" value="Genomic_DNA"/>
</dbReference>
<dbReference type="GO" id="GO:0000127">
    <property type="term" value="C:transcription factor TFIIIC complex"/>
    <property type="evidence" value="ECO:0007669"/>
    <property type="project" value="TreeGrafter"/>
</dbReference>